<evidence type="ECO:0000313" key="1">
    <source>
        <dbReference type="EMBL" id="MDV2883809.1"/>
    </source>
</evidence>
<reference evidence="1" key="1">
    <citation type="submission" date="2023-10" db="EMBL/GenBank/DDBJ databases">
        <title>Screening of Alkalihalophilus pseudofirmusBZ-TG-HK211 and Its Alleviation of Salt Stress on Rapeseed Growth.</title>
        <authorList>
            <person name="Zhao B."/>
            <person name="Guo T."/>
        </authorList>
    </citation>
    <scope>NUCLEOTIDE SEQUENCE</scope>
    <source>
        <strain evidence="1">BZ-TG-HK211</strain>
    </source>
</reference>
<sequence>MKQVQTVMAGVFKVTGNPLTELERAERRKKMEKLLAEWKDGRYELRSG</sequence>
<comment type="caution">
    <text evidence="1">The sequence shown here is derived from an EMBL/GenBank/DDBJ whole genome shotgun (WGS) entry which is preliminary data.</text>
</comment>
<accession>A0AAJ2KSE8</accession>
<name>A0AAJ2KSE8_ALKPS</name>
<dbReference type="RefSeq" id="WP_323465657.1">
    <property type="nucleotide sequence ID" value="NZ_CP144224.1"/>
</dbReference>
<dbReference type="EMBL" id="JAWJAY010000001">
    <property type="protein sequence ID" value="MDV2883809.1"/>
    <property type="molecule type" value="Genomic_DNA"/>
</dbReference>
<gene>
    <name evidence="1" type="ORF">RYX45_01355</name>
</gene>
<evidence type="ECO:0000313" key="2">
    <source>
        <dbReference type="Proteomes" id="UP001285636"/>
    </source>
</evidence>
<dbReference type="AlphaFoldDB" id="A0AAJ2KSE8"/>
<proteinExistence type="predicted"/>
<organism evidence="1 2">
    <name type="scientific">Alkalihalophilus pseudofirmus</name>
    <name type="common">Bacillus pseudofirmus</name>
    <dbReference type="NCBI Taxonomy" id="79885"/>
    <lineage>
        <taxon>Bacteria</taxon>
        <taxon>Bacillati</taxon>
        <taxon>Bacillota</taxon>
        <taxon>Bacilli</taxon>
        <taxon>Bacillales</taxon>
        <taxon>Bacillaceae</taxon>
        <taxon>Alkalihalophilus</taxon>
    </lineage>
</organism>
<dbReference type="Proteomes" id="UP001285636">
    <property type="component" value="Unassembled WGS sequence"/>
</dbReference>
<protein>
    <submittedName>
        <fullName evidence="1">Uncharacterized protein</fullName>
    </submittedName>
</protein>